<dbReference type="PROSITE" id="PS00018">
    <property type="entry name" value="EF_HAND_1"/>
    <property type="match status" value="2"/>
</dbReference>
<keyword evidence="4 7" id="KW-0106">Calcium</keyword>
<feature type="binding site" evidence="7">
    <location>
        <position position="54"/>
    </location>
    <ligand>
        <name>Ca(2+)</name>
        <dbReference type="ChEBI" id="CHEBI:29108"/>
        <label>1</label>
    </ligand>
</feature>
<dbReference type="InterPro" id="IPR018247">
    <property type="entry name" value="EF_Hand_1_Ca_BS"/>
</dbReference>
<feature type="binding site" evidence="7">
    <location>
        <position position="93"/>
    </location>
    <ligand>
        <name>Ca(2+)</name>
        <dbReference type="ChEBI" id="CHEBI:29108"/>
        <label>2</label>
    </ligand>
</feature>
<dbReference type="Pfam" id="PF13499">
    <property type="entry name" value="EF-hand_7"/>
    <property type="match status" value="1"/>
</dbReference>
<keyword evidence="3" id="KW-0677">Repeat</keyword>
<feature type="binding site" evidence="7">
    <location>
        <position position="63"/>
    </location>
    <ligand>
        <name>Ca(2+)</name>
        <dbReference type="ChEBI" id="CHEBI:29108"/>
        <label>1</label>
    </ligand>
</feature>
<evidence type="ECO:0000256" key="3">
    <source>
        <dbReference type="ARBA" id="ARBA00022737"/>
    </source>
</evidence>
<keyword evidence="5" id="KW-0514">Muscle protein</keyword>
<dbReference type="SUPFAM" id="SSF47473">
    <property type="entry name" value="EF-hand"/>
    <property type="match status" value="1"/>
</dbReference>
<feature type="binding site" evidence="7">
    <location>
        <position position="58"/>
    </location>
    <ligand>
        <name>Ca(2+)</name>
        <dbReference type="ChEBI" id="CHEBI:29108"/>
        <label>1</label>
    </ligand>
</feature>
<evidence type="ECO:0000256" key="8">
    <source>
        <dbReference type="RuleBase" id="RU368048"/>
    </source>
</evidence>
<evidence type="ECO:0000256" key="7">
    <source>
        <dbReference type="PIRSR" id="PIRSR608080-1"/>
    </source>
</evidence>
<keyword evidence="11" id="KW-1185">Reference proteome</keyword>
<dbReference type="InterPro" id="IPR002048">
    <property type="entry name" value="EF_hand_dom"/>
</dbReference>
<dbReference type="PANTHER" id="PTHR11653">
    <property type="entry name" value="PARVALBUMIN ALPHA"/>
    <property type="match status" value="1"/>
</dbReference>
<feature type="domain" description="EF-hand" evidence="9">
    <location>
        <begin position="39"/>
        <end position="74"/>
    </location>
</feature>
<feature type="binding site" evidence="7">
    <location>
        <position position="91"/>
    </location>
    <ligand>
        <name>Ca(2+)</name>
        <dbReference type="ChEBI" id="CHEBI:29108"/>
        <label>2</label>
    </ligand>
</feature>
<proteinExistence type="inferred from homology"/>
<dbReference type="STRING" id="94237.ENSMMOP00000008858"/>
<keyword evidence="2 7" id="KW-0479">Metal-binding</keyword>
<reference evidence="10" key="1">
    <citation type="submission" date="2025-08" db="UniProtKB">
        <authorList>
            <consortium name="Ensembl"/>
        </authorList>
    </citation>
    <scope>IDENTIFICATION</scope>
</reference>
<protein>
    <recommendedName>
        <fullName evidence="8">Parvalbumin</fullName>
    </recommendedName>
</protein>
<evidence type="ECO:0000256" key="5">
    <source>
        <dbReference type="ARBA" id="ARBA00023179"/>
    </source>
</evidence>
<dbReference type="Proteomes" id="UP000261620">
    <property type="component" value="Unplaced"/>
</dbReference>
<dbReference type="FunFam" id="1.10.238.10:FF:000060">
    <property type="entry name" value="Parvalbumin, thymic"/>
    <property type="match status" value="1"/>
</dbReference>
<evidence type="ECO:0000313" key="10">
    <source>
        <dbReference type="Ensembl" id="ENSMMOP00000008858.1"/>
    </source>
</evidence>
<organism evidence="10 11">
    <name type="scientific">Mola mola</name>
    <name type="common">Ocean sunfish</name>
    <name type="synonym">Tetraodon mola</name>
    <dbReference type="NCBI Taxonomy" id="94237"/>
    <lineage>
        <taxon>Eukaryota</taxon>
        <taxon>Metazoa</taxon>
        <taxon>Chordata</taxon>
        <taxon>Craniata</taxon>
        <taxon>Vertebrata</taxon>
        <taxon>Euteleostomi</taxon>
        <taxon>Actinopterygii</taxon>
        <taxon>Neopterygii</taxon>
        <taxon>Teleostei</taxon>
        <taxon>Neoteleostei</taxon>
        <taxon>Acanthomorphata</taxon>
        <taxon>Eupercaria</taxon>
        <taxon>Tetraodontiformes</taxon>
        <taxon>Molidae</taxon>
        <taxon>Mola</taxon>
    </lineage>
</organism>
<feature type="binding site" evidence="7">
    <location>
        <position position="95"/>
    </location>
    <ligand>
        <name>Ca(2+)</name>
        <dbReference type="ChEBI" id="CHEBI:29108"/>
        <label>2</label>
    </ligand>
</feature>
<feature type="binding site" evidence="7">
    <location>
        <position position="97"/>
    </location>
    <ligand>
        <name>Ca(2+)</name>
        <dbReference type="ChEBI" id="CHEBI:29108"/>
        <label>2</label>
    </ligand>
</feature>
<dbReference type="PANTHER" id="PTHR11653:SF12">
    <property type="entry name" value="PARVALBUMIN"/>
    <property type="match status" value="1"/>
</dbReference>
<name>A0A3Q3W3Y6_MOLML</name>
<evidence type="ECO:0000256" key="1">
    <source>
        <dbReference type="ARBA" id="ARBA00009753"/>
    </source>
</evidence>
<feature type="binding site" evidence="7">
    <location>
        <position position="52"/>
    </location>
    <ligand>
        <name>Ca(2+)</name>
        <dbReference type="ChEBI" id="CHEBI:29108"/>
        <label>1</label>
    </ligand>
</feature>
<dbReference type="GO" id="GO:0005509">
    <property type="term" value="F:calcium ion binding"/>
    <property type="evidence" value="ECO:0007669"/>
    <property type="project" value="UniProtKB-UniRule"/>
</dbReference>
<evidence type="ECO:0000313" key="11">
    <source>
        <dbReference type="Proteomes" id="UP000261620"/>
    </source>
</evidence>
<dbReference type="SMART" id="SM00054">
    <property type="entry name" value="EFh"/>
    <property type="match status" value="2"/>
</dbReference>
<evidence type="ECO:0000259" key="9">
    <source>
        <dbReference type="PROSITE" id="PS50222"/>
    </source>
</evidence>
<dbReference type="InterPro" id="IPR011992">
    <property type="entry name" value="EF-hand-dom_pair"/>
</dbReference>
<dbReference type="InterPro" id="IPR008080">
    <property type="entry name" value="Parvalbumin"/>
</dbReference>
<reference evidence="10" key="2">
    <citation type="submission" date="2025-09" db="UniProtKB">
        <authorList>
            <consortium name="Ensembl"/>
        </authorList>
    </citation>
    <scope>IDENTIFICATION</scope>
</reference>
<dbReference type="GO" id="GO:0005737">
    <property type="term" value="C:cytoplasm"/>
    <property type="evidence" value="ECO:0007669"/>
    <property type="project" value="TreeGrafter"/>
</dbReference>
<evidence type="ECO:0000256" key="6">
    <source>
        <dbReference type="ARBA" id="ARBA00025308"/>
    </source>
</evidence>
<dbReference type="PROSITE" id="PS50222">
    <property type="entry name" value="EF_HAND_2"/>
    <property type="match status" value="1"/>
</dbReference>
<dbReference type="AlphaFoldDB" id="A0A3Q3W3Y6"/>
<sequence>MSFKGELKDADVAAALDACKDPGTFDHKKFFKGCGLMGKSSDELKKAFDIIDQDKSGFIEKEELRLFLQNFRDDARALTDAETSSFLRAGDTDGDGKIGADDLYKSALTDSSHHIALPLYIGSRTGREASSPR</sequence>
<dbReference type="PRINTS" id="PR01697">
    <property type="entry name" value="PARVALBUMIN"/>
</dbReference>
<comment type="function">
    <text evidence="6 8">In muscle, parvalbumin is thought to be involved in relaxation after contraction. It binds two calcium ions.</text>
</comment>
<feature type="binding site" evidence="7">
    <location>
        <position position="56"/>
    </location>
    <ligand>
        <name>Ca(2+)</name>
        <dbReference type="ChEBI" id="CHEBI:29108"/>
        <label>1</label>
    </ligand>
</feature>
<dbReference type="Ensembl" id="ENSMMOT00000009016.1">
    <property type="protein sequence ID" value="ENSMMOP00000008858.1"/>
    <property type="gene ID" value="ENSMMOG00000005316.1"/>
</dbReference>
<dbReference type="Gene3D" id="1.10.238.10">
    <property type="entry name" value="EF-hand"/>
    <property type="match status" value="1"/>
</dbReference>
<evidence type="ECO:0000256" key="2">
    <source>
        <dbReference type="ARBA" id="ARBA00022723"/>
    </source>
</evidence>
<evidence type="ECO:0000256" key="4">
    <source>
        <dbReference type="ARBA" id="ARBA00022837"/>
    </source>
</evidence>
<accession>A0A3Q3W3Y6</accession>
<comment type="similarity">
    <text evidence="1 8">Belongs to the parvalbumin family.</text>
</comment>